<comment type="caution">
    <text evidence="6">The sequence shown here is derived from an EMBL/GenBank/DDBJ whole genome shotgun (WGS) entry which is preliminary data.</text>
</comment>
<sequence length="268" mass="30176">MLPKHFWQDMTTVDFQHPERDHWIAILPVAAIEQHGPHLPLSTDTVIADGQIKRVLDLLPRMLPATFLPIQSIGKSDEHISSPGTLTFNWETVTKSWVEIGESVARAGVRKLVLINSHGGNVPILDIVARELRIKCDMFVVATNWLRFGQPDNTYRPEEFDYGIHGGDIETSLMLHLRPDLVRMDLATDFPSEQQKYLKEFKHLRGHGKAQYGWKAQDLNPSGALGNAAEASAEKGRLSLDHAAKGFIELLEDVHRFDLARLWSPDAP</sequence>
<dbReference type="RefSeq" id="WP_155189091.1">
    <property type="nucleotide sequence ID" value="NZ_BAAAEA010000001.1"/>
</dbReference>
<dbReference type="Gene3D" id="3.40.50.10310">
    <property type="entry name" value="Creatininase"/>
    <property type="match status" value="1"/>
</dbReference>
<dbReference type="InterPro" id="IPR003785">
    <property type="entry name" value="Creatininase/forma_Hydrolase"/>
</dbReference>
<dbReference type="Pfam" id="PF02633">
    <property type="entry name" value="Creatininase"/>
    <property type="match status" value="1"/>
</dbReference>
<keyword evidence="7" id="KW-1185">Reference proteome</keyword>
<evidence type="ECO:0000256" key="2">
    <source>
        <dbReference type="ARBA" id="ARBA00022723"/>
    </source>
</evidence>
<dbReference type="InterPro" id="IPR024087">
    <property type="entry name" value="Creatininase-like_sf"/>
</dbReference>
<dbReference type="Proteomes" id="UP001157914">
    <property type="component" value="Unassembled WGS sequence"/>
</dbReference>
<dbReference type="EMBL" id="FXTT01000001">
    <property type="protein sequence ID" value="SMP12366.1"/>
    <property type="molecule type" value="Genomic_DNA"/>
</dbReference>
<evidence type="ECO:0000256" key="5">
    <source>
        <dbReference type="ARBA" id="ARBA00024029"/>
    </source>
</evidence>
<dbReference type="PANTHER" id="PTHR35005">
    <property type="entry name" value="3-DEHYDRO-SCYLLO-INOSOSE HYDROLASE"/>
    <property type="match status" value="1"/>
</dbReference>
<accession>A0ABY1NKU7</accession>
<keyword evidence="3" id="KW-0378">Hydrolase</keyword>
<gene>
    <name evidence="6" type="ORF">SAMN06265374_1416</name>
</gene>
<evidence type="ECO:0000256" key="3">
    <source>
        <dbReference type="ARBA" id="ARBA00022801"/>
    </source>
</evidence>
<organism evidence="6 7">
    <name type="scientific">Roseibium denhamense</name>
    <dbReference type="NCBI Taxonomy" id="76305"/>
    <lineage>
        <taxon>Bacteria</taxon>
        <taxon>Pseudomonadati</taxon>
        <taxon>Pseudomonadota</taxon>
        <taxon>Alphaproteobacteria</taxon>
        <taxon>Hyphomicrobiales</taxon>
        <taxon>Stappiaceae</taxon>
        <taxon>Roseibium</taxon>
    </lineage>
</organism>
<evidence type="ECO:0000256" key="1">
    <source>
        <dbReference type="ARBA" id="ARBA00001947"/>
    </source>
</evidence>
<evidence type="ECO:0000256" key="4">
    <source>
        <dbReference type="ARBA" id="ARBA00022833"/>
    </source>
</evidence>
<evidence type="ECO:0000313" key="7">
    <source>
        <dbReference type="Proteomes" id="UP001157914"/>
    </source>
</evidence>
<protein>
    <submittedName>
        <fullName evidence="6">Creatinine amidohydrolase</fullName>
    </submittedName>
</protein>
<proteinExistence type="inferred from homology"/>
<name>A0ABY1NKU7_9HYPH</name>
<dbReference type="SUPFAM" id="SSF102215">
    <property type="entry name" value="Creatininase"/>
    <property type="match status" value="1"/>
</dbReference>
<keyword evidence="4" id="KW-0862">Zinc</keyword>
<dbReference type="PANTHER" id="PTHR35005:SF1">
    <property type="entry name" value="2-AMINO-5-FORMYLAMINO-6-RIBOSYLAMINOPYRIMIDIN-4(3H)-ONE 5'-MONOPHOSPHATE DEFORMYLASE"/>
    <property type="match status" value="1"/>
</dbReference>
<keyword evidence="2" id="KW-0479">Metal-binding</keyword>
<comment type="cofactor">
    <cofactor evidence="1">
        <name>Zn(2+)</name>
        <dbReference type="ChEBI" id="CHEBI:29105"/>
    </cofactor>
</comment>
<reference evidence="6 7" key="1">
    <citation type="submission" date="2017-05" db="EMBL/GenBank/DDBJ databases">
        <authorList>
            <person name="Varghese N."/>
            <person name="Submissions S."/>
        </authorList>
    </citation>
    <scope>NUCLEOTIDE SEQUENCE [LARGE SCALE GENOMIC DNA]</scope>
    <source>
        <strain evidence="6 7">DSM 15949</strain>
    </source>
</reference>
<evidence type="ECO:0000313" key="6">
    <source>
        <dbReference type="EMBL" id="SMP12366.1"/>
    </source>
</evidence>
<comment type="similarity">
    <text evidence="5">Belongs to the creatininase superfamily.</text>
</comment>